<evidence type="ECO:0000256" key="1">
    <source>
        <dbReference type="SAM" id="SignalP"/>
    </source>
</evidence>
<sequence>MRSALCLSVLAFLAPLVAHAAPVAVDDSAVVAPLEAADETAVVHALEKRAAKCTKALQCKQTIPANAQRTCSSKKCSWTCKSGYSKSGTKCVKKAKKATVAAVQLATTSNAVASSGVKSFTGTNTGSIASWYHTNSPTDSTNGHSWCLFPYDDNVPGFAISLKTMLADFNGDENAARAAYCGLEAVVTTSSGVSQTLYIADAFDDAWVRTPTSMDVIYNAFTKLNGGKQTNDKNVVQNVSWRFTGNRNSRYKVNGAGSA</sequence>
<dbReference type="EMBL" id="SOZI01000004">
    <property type="protein sequence ID" value="TNY24155.1"/>
    <property type="molecule type" value="Genomic_DNA"/>
</dbReference>
<dbReference type="Gene3D" id="2.10.25.10">
    <property type="entry name" value="Laminin"/>
    <property type="match status" value="1"/>
</dbReference>
<organism evidence="2 3">
    <name type="scientific">Rhodotorula diobovata</name>
    <dbReference type="NCBI Taxonomy" id="5288"/>
    <lineage>
        <taxon>Eukaryota</taxon>
        <taxon>Fungi</taxon>
        <taxon>Dikarya</taxon>
        <taxon>Basidiomycota</taxon>
        <taxon>Pucciniomycotina</taxon>
        <taxon>Microbotryomycetes</taxon>
        <taxon>Sporidiobolales</taxon>
        <taxon>Sporidiobolaceae</taxon>
        <taxon>Rhodotorula</taxon>
    </lineage>
</organism>
<keyword evidence="1" id="KW-0732">Signal</keyword>
<reference evidence="2 3" key="1">
    <citation type="submission" date="2019-03" db="EMBL/GenBank/DDBJ databases">
        <title>Rhodosporidium diobovatum UCD-FST 08-225 genome sequencing, assembly, and annotation.</title>
        <authorList>
            <person name="Fakankun I.U."/>
            <person name="Fristensky B."/>
            <person name="Levin D.B."/>
        </authorList>
    </citation>
    <scope>NUCLEOTIDE SEQUENCE [LARGE SCALE GENOMIC DNA]</scope>
    <source>
        <strain evidence="2 3">UCD-FST 08-225</strain>
    </source>
</reference>
<dbReference type="AlphaFoldDB" id="A0A5C5G551"/>
<feature type="chain" id="PRO_5023143552" evidence="1">
    <location>
        <begin position="21"/>
        <end position="259"/>
    </location>
</feature>
<comment type="caution">
    <text evidence="2">The sequence shown here is derived from an EMBL/GenBank/DDBJ whole genome shotgun (WGS) entry which is preliminary data.</text>
</comment>
<proteinExistence type="predicted"/>
<name>A0A5C5G551_9BASI</name>
<keyword evidence="3" id="KW-1185">Reference proteome</keyword>
<gene>
    <name evidence="2" type="ORF">DMC30DRAFT_413397</name>
</gene>
<dbReference type="Proteomes" id="UP000311382">
    <property type="component" value="Unassembled WGS sequence"/>
</dbReference>
<evidence type="ECO:0000313" key="3">
    <source>
        <dbReference type="Proteomes" id="UP000311382"/>
    </source>
</evidence>
<dbReference type="OrthoDB" id="2535256at2759"/>
<feature type="signal peptide" evidence="1">
    <location>
        <begin position="1"/>
        <end position="20"/>
    </location>
</feature>
<accession>A0A5C5G551</accession>
<evidence type="ECO:0000313" key="2">
    <source>
        <dbReference type="EMBL" id="TNY24155.1"/>
    </source>
</evidence>
<protein>
    <submittedName>
        <fullName evidence="2">Uncharacterized protein</fullName>
    </submittedName>
</protein>